<evidence type="ECO:0000313" key="8">
    <source>
        <dbReference type="Proteomes" id="UP000029082"/>
    </source>
</evidence>
<dbReference type="Proteomes" id="UP000029082">
    <property type="component" value="Unassembled WGS sequence"/>
</dbReference>
<evidence type="ECO:0000256" key="3">
    <source>
        <dbReference type="ARBA" id="ARBA00022603"/>
    </source>
</evidence>
<comment type="caution">
    <text evidence="6">Lacks conserved residue(s) required for the propagation of feature annotation.</text>
</comment>
<keyword evidence="5 6" id="KW-0949">S-adenosyl-L-methionine</keyword>
<dbReference type="InterPro" id="IPR003682">
    <property type="entry name" value="rRNA_ssu_MeTfrase_G"/>
</dbReference>
<dbReference type="HAMAP" id="MF_00074">
    <property type="entry name" value="16SrRNA_methyltr_G"/>
    <property type="match status" value="1"/>
</dbReference>
<accession>A0A087C1L0</accession>
<organism evidence="7 8">
    <name type="scientific">Bifidobacterium mongoliense DSM 21395</name>
    <dbReference type="NCBI Taxonomy" id="1437603"/>
    <lineage>
        <taxon>Bacteria</taxon>
        <taxon>Bacillati</taxon>
        <taxon>Actinomycetota</taxon>
        <taxon>Actinomycetes</taxon>
        <taxon>Bifidobacteriales</taxon>
        <taxon>Bifidobacteriaceae</taxon>
        <taxon>Bifidobacterium</taxon>
    </lineage>
</organism>
<dbReference type="SUPFAM" id="SSF53335">
    <property type="entry name" value="S-adenosyl-L-methionine-dependent methyltransferases"/>
    <property type="match status" value="1"/>
</dbReference>
<keyword evidence="1 6" id="KW-0963">Cytoplasm</keyword>
<comment type="subcellular location">
    <subcellularLocation>
        <location evidence="6">Cytoplasm</location>
    </subcellularLocation>
</comment>
<dbReference type="NCBIfam" id="TIGR00138">
    <property type="entry name" value="rsmG_gidB"/>
    <property type="match status" value="1"/>
</dbReference>
<evidence type="ECO:0000313" key="7">
    <source>
        <dbReference type="EMBL" id="KFI77160.1"/>
    </source>
</evidence>
<comment type="function">
    <text evidence="6">Specifically methylates the N7 position of a guanine in 16S rRNA.</text>
</comment>
<name>A0A087C1L0_9BIFI</name>
<feature type="binding site" evidence="6">
    <location>
        <position position="85"/>
    </location>
    <ligand>
        <name>S-adenosyl-L-methionine</name>
        <dbReference type="ChEBI" id="CHEBI:59789"/>
    </ligand>
</feature>
<feature type="binding site" evidence="6">
    <location>
        <position position="90"/>
    </location>
    <ligand>
        <name>S-adenosyl-L-methionine</name>
        <dbReference type="ChEBI" id="CHEBI:59789"/>
    </ligand>
</feature>
<feature type="binding site" evidence="6">
    <location>
        <position position="157"/>
    </location>
    <ligand>
        <name>S-adenosyl-L-methionine</name>
        <dbReference type="ChEBI" id="CHEBI:59789"/>
    </ligand>
</feature>
<dbReference type="GO" id="GO:0005829">
    <property type="term" value="C:cytosol"/>
    <property type="evidence" value="ECO:0007669"/>
    <property type="project" value="TreeGrafter"/>
</dbReference>
<evidence type="ECO:0000256" key="4">
    <source>
        <dbReference type="ARBA" id="ARBA00022679"/>
    </source>
</evidence>
<dbReference type="RefSeq" id="WP_033513311.1">
    <property type="nucleotide sequence ID" value="NZ_JDUO01000013.1"/>
</dbReference>
<dbReference type="InterPro" id="IPR029063">
    <property type="entry name" value="SAM-dependent_MTases_sf"/>
</dbReference>
<comment type="caution">
    <text evidence="7">The sequence shown here is derived from an EMBL/GenBank/DDBJ whole genome shotgun (WGS) entry which is preliminary data.</text>
</comment>
<dbReference type="AlphaFoldDB" id="A0A087C1L0"/>
<dbReference type="eggNOG" id="COG0357">
    <property type="taxonomic scope" value="Bacteria"/>
</dbReference>
<protein>
    <recommendedName>
        <fullName evidence="6">Ribosomal RNA small subunit methyltransferase G</fullName>
        <ecNumber evidence="6">2.1.1.-</ecNumber>
    </recommendedName>
    <alternativeName>
        <fullName evidence="6">16S rRNA 7-methylguanosine methyltransferase</fullName>
        <shortName evidence="6">16S rRNA m7G methyltransferase</shortName>
    </alternativeName>
</protein>
<dbReference type="GeneID" id="93094930"/>
<evidence type="ECO:0000256" key="5">
    <source>
        <dbReference type="ARBA" id="ARBA00022691"/>
    </source>
</evidence>
<dbReference type="Gene3D" id="3.40.50.150">
    <property type="entry name" value="Vaccinia Virus protein VP39"/>
    <property type="match status" value="1"/>
</dbReference>
<gene>
    <name evidence="6" type="primary">rsmG</name>
    <name evidence="7" type="ORF">BMON_1256</name>
</gene>
<dbReference type="EC" id="2.1.1.-" evidence="6"/>
<dbReference type="PANTHER" id="PTHR31760">
    <property type="entry name" value="S-ADENOSYL-L-METHIONINE-DEPENDENT METHYLTRANSFERASES SUPERFAMILY PROTEIN"/>
    <property type="match status" value="1"/>
</dbReference>
<dbReference type="Pfam" id="PF02527">
    <property type="entry name" value="GidB"/>
    <property type="match status" value="1"/>
</dbReference>
<evidence type="ECO:0000256" key="2">
    <source>
        <dbReference type="ARBA" id="ARBA00022552"/>
    </source>
</evidence>
<dbReference type="PANTHER" id="PTHR31760:SF0">
    <property type="entry name" value="S-ADENOSYL-L-METHIONINE-DEPENDENT METHYLTRANSFERASES SUPERFAMILY PROTEIN"/>
    <property type="match status" value="1"/>
</dbReference>
<dbReference type="EMBL" id="JGZE01000009">
    <property type="protein sequence ID" value="KFI77160.1"/>
    <property type="molecule type" value="Genomic_DNA"/>
</dbReference>
<comment type="similarity">
    <text evidence="6">Belongs to the methyltransferase superfamily. RNA methyltransferase RsmG family.</text>
</comment>
<reference evidence="7 8" key="1">
    <citation type="submission" date="2014-03" db="EMBL/GenBank/DDBJ databases">
        <title>Genomics of Bifidobacteria.</title>
        <authorList>
            <person name="Ventura M."/>
            <person name="Milani C."/>
            <person name="Lugli G.A."/>
        </authorList>
    </citation>
    <scope>NUCLEOTIDE SEQUENCE [LARGE SCALE GENOMIC DNA]</scope>
    <source>
        <strain evidence="7 8">DSM 21395</strain>
    </source>
</reference>
<dbReference type="GO" id="GO:0070043">
    <property type="term" value="F:rRNA (guanine-N7-)-methyltransferase activity"/>
    <property type="evidence" value="ECO:0007669"/>
    <property type="project" value="UniProtKB-UniRule"/>
</dbReference>
<evidence type="ECO:0000256" key="1">
    <source>
        <dbReference type="ARBA" id="ARBA00022490"/>
    </source>
</evidence>
<dbReference type="OrthoDB" id="9808773at2"/>
<keyword evidence="4 6" id="KW-0808">Transferase</keyword>
<proteinExistence type="inferred from homology"/>
<keyword evidence="3 6" id="KW-0489">Methyltransferase</keyword>
<evidence type="ECO:0000256" key="6">
    <source>
        <dbReference type="HAMAP-Rule" id="MF_00074"/>
    </source>
</evidence>
<keyword evidence="8" id="KW-1185">Reference proteome</keyword>
<keyword evidence="2 6" id="KW-0698">rRNA processing</keyword>
<sequence length="228" mass="25270">MTEYTTTTDDALEQSPLLYDMLGDALAQLKVFHTKLRNEGELKGIIGPRDTGILWERHILNSAAIVPFIMHRIPQQRQLRVADVGSGGGFPGLIVAACIPSVDFTLIEPMERRCLWLGECVEAMHLTNVSIQRARSDEVIQDIRHGDTAPFDVVTCRAVAPMRKLIPWTIPMLTHGGTLIALKGRSVQNELDKAKDIIKRYSGLHITVQLAPVGGDLEPTHVVIALRR</sequence>
<dbReference type="STRING" id="1437603.GCA_000771525_00391"/>